<dbReference type="AlphaFoldDB" id="A0A2G5CHY3"/>
<keyword evidence="3" id="KW-0560">Oxidoreductase</keyword>
<feature type="binding site" evidence="5">
    <location>
        <position position="252"/>
    </location>
    <ligand>
        <name>Fe cation</name>
        <dbReference type="ChEBI" id="CHEBI:24875"/>
        <note>catalytic</note>
    </ligand>
</feature>
<reference evidence="6 7" key="1">
    <citation type="submission" date="2017-09" db="EMBL/GenBank/DDBJ databases">
        <title>WGS assembly of Aquilegia coerulea Goldsmith.</title>
        <authorList>
            <person name="Hodges S."/>
            <person name="Kramer E."/>
            <person name="Nordborg M."/>
            <person name="Tomkins J."/>
            <person name="Borevitz J."/>
            <person name="Derieg N."/>
            <person name="Yan J."/>
            <person name="Mihaltcheva S."/>
            <person name="Hayes R.D."/>
            <person name="Rokhsar D."/>
        </authorList>
    </citation>
    <scope>NUCLEOTIDE SEQUENCE [LARGE SCALE GENOMIC DNA]</scope>
    <source>
        <strain evidence="7">cv. Goldsmith</strain>
    </source>
</reference>
<sequence length="549" mass="61037">MSPSTLSSCINIPFFKAFSSLTNHDDRRQQDLKVSSQKILKDRPISTTIFEALDDIIHKHIDCPLHPSIDPEHVLSSNFAPVDELPPTECTIIEGTLPSCLDGAYIRNGPNPHYFPRRTHHLLEGDGMLHCVRISNGHATLCSRYVKTYRHNIEFEAGSPIFPNFISGFNGLFAMVSRGFLSATRVLCGQFNPMNGIGLANTSLAFFGDKLFALGEPDLPYRIHLTPNGDIETIGRHNFEGKSSSMYSMTAHPKTDAQTGETFAFQYSPMPPFLTYFRFDANGSKHPDVPIYSMRRPAYIHDFAITKNYAIFNNPVNLVVGGGSVVRVNPNKVPRIGVLPRYANDESEMRWFEVPGLNIMHTINAWDEEDSIVLIAPNILSVEHTLERIDLIRTSLEKVKVDLKSGTVTRSTISTKNLELGVINSAFLGRKNKFAYAGIGNPMPKISGVVKLDCSFRGGGEIGCRMFGSGCYGGEPFFVPKRKGPPSIEEEDDGYLVTYVHDENSGESRFLVMNAKSPTLDIVAAVKLPRRVPYGFHGLFVRESDLTKQ</sequence>
<evidence type="ECO:0000313" key="7">
    <source>
        <dbReference type="Proteomes" id="UP000230069"/>
    </source>
</evidence>
<dbReference type="STRING" id="218851.A0A2G5CHY3"/>
<dbReference type="FunCoup" id="A0A2G5CHY3">
    <property type="interactions" value="193"/>
</dbReference>
<evidence type="ECO:0000313" key="6">
    <source>
        <dbReference type="EMBL" id="PIA30868.1"/>
    </source>
</evidence>
<dbReference type="PANTHER" id="PTHR10543:SF46">
    <property type="entry name" value="CAROTENOID CLEAVAGE DIOXYGENASE 4, CHLOROPLASTIC-RELATED"/>
    <property type="match status" value="1"/>
</dbReference>
<keyword evidence="2 5" id="KW-0479">Metal-binding</keyword>
<comment type="cofactor">
    <cofactor evidence="5">
        <name>Fe(2+)</name>
        <dbReference type="ChEBI" id="CHEBI:29033"/>
    </cofactor>
    <text evidence="5">Binds 1 Fe(2+) ion per subunit.</text>
</comment>
<keyword evidence="4 5" id="KW-0408">Iron</keyword>
<evidence type="ECO:0000256" key="3">
    <source>
        <dbReference type="ARBA" id="ARBA00022964"/>
    </source>
</evidence>
<dbReference type="PANTHER" id="PTHR10543">
    <property type="entry name" value="BETA-CAROTENE DIOXYGENASE"/>
    <property type="match status" value="1"/>
</dbReference>
<feature type="binding site" evidence="5">
    <location>
        <position position="537"/>
    </location>
    <ligand>
        <name>Fe cation</name>
        <dbReference type="ChEBI" id="CHEBI:24875"/>
        <note>catalytic</note>
    </ligand>
</feature>
<keyword evidence="3" id="KW-0223">Dioxygenase</keyword>
<dbReference type="InParanoid" id="A0A2G5CHY3"/>
<gene>
    <name evidence="6" type="ORF">AQUCO_05300007v1</name>
</gene>
<evidence type="ECO:0008006" key="8">
    <source>
        <dbReference type="Google" id="ProtNLM"/>
    </source>
</evidence>
<dbReference type="EMBL" id="KZ305070">
    <property type="protein sequence ID" value="PIA30868.1"/>
    <property type="molecule type" value="Genomic_DNA"/>
</dbReference>
<dbReference type="GO" id="GO:0046872">
    <property type="term" value="F:metal ion binding"/>
    <property type="evidence" value="ECO:0007669"/>
    <property type="project" value="UniProtKB-KW"/>
</dbReference>
<dbReference type="InterPro" id="IPR004294">
    <property type="entry name" value="Carotenoid_Oase"/>
</dbReference>
<feature type="binding site" evidence="5">
    <location>
        <position position="361"/>
    </location>
    <ligand>
        <name>Fe cation</name>
        <dbReference type="ChEBI" id="CHEBI:24875"/>
        <note>catalytic</note>
    </ligand>
</feature>
<dbReference type="Pfam" id="PF03055">
    <property type="entry name" value="RPE65"/>
    <property type="match status" value="1"/>
</dbReference>
<dbReference type="GO" id="GO:0016121">
    <property type="term" value="P:carotene catabolic process"/>
    <property type="evidence" value="ECO:0007669"/>
    <property type="project" value="TreeGrafter"/>
</dbReference>
<dbReference type="OrthoDB" id="1069523at2759"/>
<proteinExistence type="inferred from homology"/>
<keyword evidence="7" id="KW-1185">Reference proteome</keyword>
<feature type="binding site" evidence="5">
    <location>
        <position position="301"/>
    </location>
    <ligand>
        <name>Fe cation</name>
        <dbReference type="ChEBI" id="CHEBI:24875"/>
        <note>catalytic</note>
    </ligand>
</feature>
<evidence type="ECO:0000256" key="4">
    <source>
        <dbReference type="ARBA" id="ARBA00023004"/>
    </source>
</evidence>
<dbReference type="GO" id="GO:0009570">
    <property type="term" value="C:chloroplast stroma"/>
    <property type="evidence" value="ECO:0007669"/>
    <property type="project" value="TreeGrafter"/>
</dbReference>
<dbReference type="GO" id="GO:0010436">
    <property type="term" value="F:carotenoid dioxygenase activity"/>
    <property type="evidence" value="ECO:0007669"/>
    <property type="project" value="TreeGrafter"/>
</dbReference>
<protein>
    <recommendedName>
        <fullName evidence="8">Carotenoid cleavage dioxygenase 4</fullName>
    </recommendedName>
</protein>
<evidence type="ECO:0000256" key="5">
    <source>
        <dbReference type="PIRSR" id="PIRSR604294-1"/>
    </source>
</evidence>
<dbReference type="Proteomes" id="UP000230069">
    <property type="component" value="Unassembled WGS sequence"/>
</dbReference>
<name>A0A2G5CHY3_AQUCA</name>
<comment type="similarity">
    <text evidence="1">Belongs to the carotenoid oxygenase family.</text>
</comment>
<evidence type="ECO:0000256" key="1">
    <source>
        <dbReference type="ARBA" id="ARBA00006787"/>
    </source>
</evidence>
<evidence type="ECO:0000256" key="2">
    <source>
        <dbReference type="ARBA" id="ARBA00022723"/>
    </source>
</evidence>
<accession>A0A2G5CHY3</accession>
<organism evidence="6 7">
    <name type="scientific">Aquilegia coerulea</name>
    <name type="common">Rocky mountain columbine</name>
    <dbReference type="NCBI Taxonomy" id="218851"/>
    <lineage>
        <taxon>Eukaryota</taxon>
        <taxon>Viridiplantae</taxon>
        <taxon>Streptophyta</taxon>
        <taxon>Embryophyta</taxon>
        <taxon>Tracheophyta</taxon>
        <taxon>Spermatophyta</taxon>
        <taxon>Magnoliopsida</taxon>
        <taxon>Ranunculales</taxon>
        <taxon>Ranunculaceae</taxon>
        <taxon>Thalictroideae</taxon>
        <taxon>Aquilegia</taxon>
    </lineage>
</organism>